<accession>A0A8S5LYH9</accession>
<evidence type="ECO:0000256" key="1">
    <source>
        <dbReference type="SAM" id="MobiDB-lite"/>
    </source>
</evidence>
<organism evidence="2">
    <name type="scientific">Myoviridae sp. ctrnx29</name>
    <dbReference type="NCBI Taxonomy" id="2826704"/>
    <lineage>
        <taxon>Viruses</taxon>
        <taxon>Duplodnaviria</taxon>
        <taxon>Heunggongvirae</taxon>
        <taxon>Uroviricota</taxon>
        <taxon>Caudoviricetes</taxon>
    </lineage>
</organism>
<dbReference type="EMBL" id="BK014766">
    <property type="protein sequence ID" value="DAD74851.1"/>
    <property type="molecule type" value="Genomic_DNA"/>
</dbReference>
<reference evidence="2" key="1">
    <citation type="journal article" date="2021" name="Proc. Natl. Acad. Sci. U.S.A.">
        <title>A Catalog of Tens of Thousands of Viruses from Human Metagenomes Reveals Hidden Associations with Chronic Diseases.</title>
        <authorList>
            <person name="Tisza M.J."/>
            <person name="Buck C.B."/>
        </authorList>
    </citation>
    <scope>NUCLEOTIDE SEQUENCE</scope>
    <source>
        <strain evidence="2">Ctrnx29</strain>
    </source>
</reference>
<name>A0A8S5LYH9_9CAUD</name>
<protein>
    <submittedName>
        <fullName evidence="2">Uncharacterized protein</fullName>
    </submittedName>
</protein>
<evidence type="ECO:0000313" key="2">
    <source>
        <dbReference type="EMBL" id="DAD74851.1"/>
    </source>
</evidence>
<feature type="region of interest" description="Disordered" evidence="1">
    <location>
        <begin position="1"/>
        <end position="22"/>
    </location>
</feature>
<proteinExistence type="predicted"/>
<sequence>MERAVSGRNGGGSATVEGQVVAGAHDAPTGAAYYRRTTAPRMDYGHPQRIRLLCVSW</sequence>